<reference evidence="10" key="2">
    <citation type="submission" date="2025-08" db="UniProtKB">
        <authorList>
            <consortium name="Ensembl"/>
        </authorList>
    </citation>
    <scope>IDENTIFICATION</scope>
</reference>
<gene>
    <name evidence="10" type="primary">GLB1L</name>
</gene>
<feature type="domain" description="Beta-galactosidase 1-like first all-beta" evidence="8">
    <location>
        <begin position="343"/>
        <end position="455"/>
    </location>
</feature>
<dbReference type="InterPro" id="IPR008979">
    <property type="entry name" value="Galactose-bd-like_sf"/>
</dbReference>
<name>A0AAY5JZI2_ESOLU</name>
<keyword evidence="3" id="KW-0378">Hydrolase</keyword>
<proteinExistence type="inferred from homology"/>
<dbReference type="InterPro" id="IPR048912">
    <property type="entry name" value="BetaGal1-like_ABD1"/>
</dbReference>
<evidence type="ECO:0000256" key="4">
    <source>
        <dbReference type="ARBA" id="ARBA00023180"/>
    </source>
</evidence>
<evidence type="ECO:0000256" key="6">
    <source>
        <dbReference type="PIRSR" id="PIRSR006336-1"/>
    </source>
</evidence>
<evidence type="ECO:0000259" key="9">
    <source>
        <dbReference type="Pfam" id="PF21467"/>
    </source>
</evidence>
<evidence type="ECO:0000256" key="3">
    <source>
        <dbReference type="ARBA" id="ARBA00022801"/>
    </source>
</evidence>
<organism evidence="10 11">
    <name type="scientific">Esox lucius</name>
    <name type="common">Northern pike</name>
    <dbReference type="NCBI Taxonomy" id="8010"/>
    <lineage>
        <taxon>Eukaryota</taxon>
        <taxon>Metazoa</taxon>
        <taxon>Chordata</taxon>
        <taxon>Craniata</taxon>
        <taxon>Vertebrata</taxon>
        <taxon>Euteleostomi</taxon>
        <taxon>Actinopterygii</taxon>
        <taxon>Neopterygii</taxon>
        <taxon>Teleostei</taxon>
        <taxon>Protacanthopterygii</taxon>
        <taxon>Esociformes</taxon>
        <taxon>Esocidae</taxon>
        <taxon>Esox</taxon>
    </lineage>
</organism>
<dbReference type="InterPro" id="IPR031330">
    <property type="entry name" value="Gly_Hdrlase_35_cat"/>
</dbReference>
<evidence type="ECO:0000259" key="8">
    <source>
        <dbReference type="Pfam" id="PF21317"/>
    </source>
</evidence>
<reference evidence="10" key="3">
    <citation type="submission" date="2025-09" db="UniProtKB">
        <authorList>
            <consortium name="Ensembl"/>
        </authorList>
    </citation>
    <scope>IDENTIFICATION</scope>
</reference>
<evidence type="ECO:0000313" key="10">
    <source>
        <dbReference type="Ensembl" id="ENSELUP00000081210.1"/>
    </source>
</evidence>
<keyword evidence="4" id="KW-0325">Glycoprotein</keyword>
<evidence type="ECO:0000313" key="11">
    <source>
        <dbReference type="Proteomes" id="UP000265140"/>
    </source>
</evidence>
<dbReference type="Pfam" id="PF01301">
    <property type="entry name" value="Glyco_hydro_35"/>
    <property type="match status" value="1"/>
</dbReference>
<dbReference type="Ensembl" id="ENSELUT00000094349.1">
    <property type="protein sequence ID" value="ENSELUP00000081210.1"/>
    <property type="gene ID" value="ENSELUG00000010822.3"/>
</dbReference>
<evidence type="ECO:0000259" key="7">
    <source>
        <dbReference type="Pfam" id="PF01301"/>
    </source>
</evidence>
<dbReference type="SUPFAM" id="SSF49785">
    <property type="entry name" value="Galactose-binding domain-like"/>
    <property type="match status" value="1"/>
</dbReference>
<keyword evidence="5" id="KW-0326">Glycosidase</keyword>
<evidence type="ECO:0008006" key="12">
    <source>
        <dbReference type="Google" id="ProtNLM"/>
    </source>
</evidence>
<keyword evidence="11" id="KW-1185">Reference proteome</keyword>
<keyword evidence="2" id="KW-0732">Signal</keyword>
<feature type="active site" description="Nucleophile" evidence="6">
    <location>
        <position position="204"/>
    </location>
</feature>
<dbReference type="SUPFAM" id="SSF51445">
    <property type="entry name" value="(Trans)glycosidases"/>
    <property type="match status" value="1"/>
</dbReference>
<dbReference type="Pfam" id="PF21467">
    <property type="entry name" value="BetaGal_gal-bd"/>
    <property type="match status" value="1"/>
</dbReference>
<feature type="domain" description="Glycoside hydrolase 35 catalytic" evidence="7">
    <location>
        <begin position="46"/>
        <end position="294"/>
    </location>
</feature>
<dbReference type="Pfam" id="PF21317">
    <property type="entry name" value="BetaGal_ABD_1"/>
    <property type="match status" value="1"/>
</dbReference>
<dbReference type="PIRSF" id="PIRSF006336">
    <property type="entry name" value="B-gal"/>
    <property type="match status" value="1"/>
</dbReference>
<feature type="active site" description="Proton donor" evidence="6">
    <location>
        <position position="124"/>
    </location>
</feature>
<dbReference type="InterPro" id="IPR001944">
    <property type="entry name" value="Glycoside_Hdrlase_35"/>
</dbReference>
<evidence type="ECO:0000256" key="5">
    <source>
        <dbReference type="ARBA" id="ARBA00023295"/>
    </source>
</evidence>
<dbReference type="InterPro" id="IPR048913">
    <property type="entry name" value="BetaGal_gal-bd"/>
</dbReference>
<dbReference type="PANTHER" id="PTHR23421">
    <property type="entry name" value="BETA-GALACTOSIDASE RELATED"/>
    <property type="match status" value="1"/>
</dbReference>
<dbReference type="InterPro" id="IPR017853">
    <property type="entry name" value="GH"/>
</dbReference>
<sequence length="576" mass="65027">TWKQWIRRQFSYLSLLNNCFEKDGKPFQYISGSMHYSHVHGWTQHLANQTGLLVILRPGPYICAEWEMGGLPAWLLQKPNIVLRSADTDYLGAVNSWMAVLLPKMKRWLYTNGGNIISVQVENEYGSYYACDYNYMRHLRTLFQLFLGENTVLFTTDGNTDKEMTCGSLEGMYATIDFGTDTKISQAFSRQRRFEPRGPLVNSEFYTGWLDHWGDQHAEVDTQKVSTMLGEMLSMGASVNMYMFEGGTNFGYWNGADHDNRFRSVVTSYDYNAPLSEAGDPTEKLLTIQDTIRKFREIPEGPMPPASSKMAYGFVTLTMVGVGELNRLLDTLCPQGPVKSQYPLSFEEMKQFYGFMLYRTKLPRDLPENTALISPLNGVRDRAYVSVNGVFQGILERDVTLVMNITGKQGDQIDVLVENMGRVNFGSKINDRKGLLTHLILGMDVLKDWLIFPLNIDEAIASGWPQSGMRRSTPTPIRGPSTGPVFYQGTLAPNGLAWDTFLRLTDWTKGQVWINGVNLGRYWPKRGPQQTLYVPGPLLSPTQPNNITVLELEGAPPHTRVVFLDRPQLSSTASGT</sequence>
<dbReference type="GO" id="GO:0004565">
    <property type="term" value="F:beta-galactosidase activity"/>
    <property type="evidence" value="ECO:0007669"/>
    <property type="project" value="InterPro"/>
</dbReference>
<dbReference type="AlphaFoldDB" id="A0AAY5JZI2"/>
<accession>A0AAY5JZI2</accession>
<dbReference type="FunFam" id="2.60.120.260:FF:000021">
    <property type="entry name" value="Beta-galactosidase"/>
    <property type="match status" value="1"/>
</dbReference>
<dbReference type="GO" id="GO:0005975">
    <property type="term" value="P:carbohydrate metabolic process"/>
    <property type="evidence" value="ECO:0007669"/>
    <property type="project" value="InterPro"/>
</dbReference>
<dbReference type="InterPro" id="IPR026283">
    <property type="entry name" value="B-gal_1-like"/>
</dbReference>
<evidence type="ECO:0000256" key="2">
    <source>
        <dbReference type="ARBA" id="ARBA00022729"/>
    </source>
</evidence>
<feature type="domain" description="Beta-galactosidase galactose-binding" evidence="9">
    <location>
        <begin position="484"/>
        <end position="542"/>
    </location>
</feature>
<reference evidence="10 11" key="1">
    <citation type="submission" date="2020-02" db="EMBL/GenBank/DDBJ databases">
        <title>Esox lucius (northern pike) genome, fEsoLuc1, primary haplotype.</title>
        <authorList>
            <person name="Myers G."/>
            <person name="Karagic N."/>
            <person name="Meyer A."/>
            <person name="Pippel M."/>
            <person name="Reichard M."/>
            <person name="Winkler S."/>
            <person name="Tracey A."/>
            <person name="Sims Y."/>
            <person name="Howe K."/>
            <person name="Rhie A."/>
            <person name="Formenti G."/>
            <person name="Durbin R."/>
            <person name="Fedrigo O."/>
            <person name="Jarvis E.D."/>
        </authorList>
    </citation>
    <scope>NUCLEOTIDE SEQUENCE [LARGE SCALE GENOMIC DNA]</scope>
</reference>
<comment type="similarity">
    <text evidence="1">Belongs to the glycosyl hydrolase 35 family.</text>
</comment>
<dbReference type="PRINTS" id="PR00742">
    <property type="entry name" value="GLHYDRLASE35"/>
</dbReference>
<dbReference type="Gene3D" id="2.60.120.260">
    <property type="entry name" value="Galactose-binding domain-like"/>
    <property type="match status" value="2"/>
</dbReference>
<protein>
    <recommendedName>
        <fullName evidence="12">Acid beta-galactosidase</fullName>
    </recommendedName>
</protein>
<dbReference type="Gene3D" id="3.20.20.80">
    <property type="entry name" value="Glycosidases"/>
    <property type="match status" value="1"/>
</dbReference>
<dbReference type="Proteomes" id="UP000265140">
    <property type="component" value="Chromosome 20"/>
</dbReference>
<dbReference type="GeneTree" id="ENSGT00950000182942"/>
<evidence type="ECO:0000256" key="1">
    <source>
        <dbReference type="ARBA" id="ARBA00009809"/>
    </source>
</evidence>
<dbReference type="FunFam" id="3.20.20.80:FF:000017">
    <property type="entry name" value="Beta-galactosidase"/>
    <property type="match status" value="1"/>
</dbReference>